<organism evidence="3">
    <name type="scientific">marine metagenome</name>
    <dbReference type="NCBI Taxonomy" id="408172"/>
    <lineage>
        <taxon>unclassified sequences</taxon>
        <taxon>metagenomes</taxon>
        <taxon>ecological metagenomes</taxon>
    </lineage>
</organism>
<gene>
    <name evidence="3" type="ORF">METZ01_LOCUS24036</name>
</gene>
<proteinExistence type="inferred from homology"/>
<evidence type="ECO:0000256" key="2">
    <source>
        <dbReference type="ARBA" id="ARBA00019014"/>
    </source>
</evidence>
<accession>A0A381PVS4</accession>
<dbReference type="SUPFAM" id="SSF110395">
    <property type="entry name" value="CutC-like"/>
    <property type="match status" value="1"/>
</dbReference>
<dbReference type="Gene3D" id="3.20.20.380">
    <property type="entry name" value="Copper homeostasis (CutC) domain"/>
    <property type="match status" value="1"/>
</dbReference>
<dbReference type="EMBL" id="UINC01001114">
    <property type="protein sequence ID" value="SUZ71182.1"/>
    <property type="molecule type" value="Genomic_DNA"/>
</dbReference>
<dbReference type="PANTHER" id="PTHR12598:SF0">
    <property type="entry name" value="COPPER HOMEOSTASIS PROTEIN CUTC HOMOLOG"/>
    <property type="match status" value="1"/>
</dbReference>
<sequence>MIIEICATTINSVINANKAGADRIELCSNYNVGGLTPSIEFIKESLKISGIPINILIRPRPGNFIFNKTEINKMKKDIISIMELDINGFVVGSINLEGEIDDNFINDIKELTYPLELTFHRAFDYLNNQNSSLDKLINIGFSRILCSGNKNNAIQGIDNLISLNRYSSNRIVIMPGGGVDKKNFLEFKNAGFKEIHLSGIPKSDSLDNLDSDYKTIKEIVSKTK</sequence>
<comment type="similarity">
    <text evidence="1">Belongs to the CutC family.</text>
</comment>
<dbReference type="HAMAP" id="MF_00795">
    <property type="entry name" value="CutC"/>
    <property type="match status" value="1"/>
</dbReference>
<protein>
    <recommendedName>
        <fullName evidence="2">Copper homeostasis protein cutC homolog</fullName>
    </recommendedName>
</protein>
<dbReference type="GO" id="GO:0005507">
    <property type="term" value="F:copper ion binding"/>
    <property type="evidence" value="ECO:0007669"/>
    <property type="project" value="TreeGrafter"/>
</dbReference>
<dbReference type="Pfam" id="PF03932">
    <property type="entry name" value="CutC"/>
    <property type="match status" value="1"/>
</dbReference>
<dbReference type="PANTHER" id="PTHR12598">
    <property type="entry name" value="COPPER HOMEOSTASIS PROTEIN CUTC"/>
    <property type="match status" value="1"/>
</dbReference>
<dbReference type="AlphaFoldDB" id="A0A381PVS4"/>
<name>A0A381PVS4_9ZZZZ</name>
<evidence type="ECO:0000256" key="1">
    <source>
        <dbReference type="ARBA" id="ARBA00007768"/>
    </source>
</evidence>
<dbReference type="InterPro" id="IPR005627">
    <property type="entry name" value="CutC-like"/>
</dbReference>
<dbReference type="InterPro" id="IPR036822">
    <property type="entry name" value="CutC-like_dom_sf"/>
</dbReference>
<reference evidence="3" key="1">
    <citation type="submission" date="2018-05" db="EMBL/GenBank/DDBJ databases">
        <authorList>
            <person name="Lanie J.A."/>
            <person name="Ng W.-L."/>
            <person name="Kazmierczak K.M."/>
            <person name="Andrzejewski T.M."/>
            <person name="Davidsen T.M."/>
            <person name="Wayne K.J."/>
            <person name="Tettelin H."/>
            <person name="Glass J.I."/>
            <person name="Rusch D."/>
            <person name="Podicherti R."/>
            <person name="Tsui H.-C.T."/>
            <person name="Winkler M.E."/>
        </authorList>
    </citation>
    <scope>NUCLEOTIDE SEQUENCE</scope>
</reference>
<evidence type="ECO:0000313" key="3">
    <source>
        <dbReference type="EMBL" id="SUZ71182.1"/>
    </source>
</evidence>